<evidence type="ECO:0000313" key="8">
    <source>
        <dbReference type="Proteomes" id="UP000031516"/>
    </source>
</evidence>
<evidence type="ECO:0000259" key="6">
    <source>
        <dbReference type="PROSITE" id="PS50250"/>
    </source>
</evidence>
<dbReference type="GO" id="GO:0031369">
    <property type="term" value="F:translation initiation factor binding"/>
    <property type="evidence" value="ECO:0007669"/>
    <property type="project" value="InterPro"/>
</dbReference>
<dbReference type="AlphaFoldDB" id="A0A0A8L8R9"/>
<protein>
    <recommendedName>
        <fullName evidence="4">Eukaryotic translation initiation factor 3 subunit C</fullName>
        <shortName evidence="4">eIF3c</shortName>
    </recommendedName>
    <alternativeName>
        <fullName evidence="4">Eukaryotic translation initiation factor 3 93 kDa subunit homolog</fullName>
        <shortName evidence="4">eIF3 p93</shortName>
    </alternativeName>
    <alternativeName>
        <fullName evidence="4">Translation initiation factor eIF3, p93 subunit homolog</fullName>
    </alternativeName>
</protein>
<dbReference type="GO" id="GO:0008541">
    <property type="term" value="C:proteasome regulatory particle, lid subcomplex"/>
    <property type="evidence" value="ECO:0007669"/>
    <property type="project" value="UniProtKB-ARBA"/>
</dbReference>
<comment type="similarity">
    <text evidence="4">Belongs to the eIF-3 subunit C family.</text>
</comment>
<comment type="subunit">
    <text evidence="4">Component of the eukaryotic translation initiation factor 3 (eIF-3) complex.</text>
</comment>
<dbReference type="PANTHER" id="PTHR13937">
    <property type="entry name" value="EUKARYOTIC TRANSLATION INITATION FACTOR 3, SUBUNIT 8 EIF3S8 -RELATED"/>
    <property type="match status" value="1"/>
</dbReference>
<dbReference type="HAMAP" id="MF_03002">
    <property type="entry name" value="eIF3c"/>
    <property type="match status" value="1"/>
</dbReference>
<dbReference type="OrthoDB" id="29647at2759"/>
<dbReference type="GO" id="GO:0001732">
    <property type="term" value="P:formation of cytoplasmic translation initiation complex"/>
    <property type="evidence" value="ECO:0007669"/>
    <property type="project" value="UniProtKB-UniRule"/>
</dbReference>
<dbReference type="GO" id="GO:0033290">
    <property type="term" value="C:eukaryotic 48S preinitiation complex"/>
    <property type="evidence" value="ECO:0007669"/>
    <property type="project" value="UniProtKB-UniRule"/>
</dbReference>
<accession>A0A0A8L8R9</accession>
<dbReference type="GO" id="GO:0003723">
    <property type="term" value="F:RNA binding"/>
    <property type="evidence" value="ECO:0007669"/>
    <property type="project" value="InterPro"/>
</dbReference>
<dbReference type="GO" id="GO:0016282">
    <property type="term" value="C:eukaryotic 43S preinitiation complex"/>
    <property type="evidence" value="ECO:0007669"/>
    <property type="project" value="UniProtKB-UniRule"/>
</dbReference>
<evidence type="ECO:0000313" key="7">
    <source>
        <dbReference type="EMBL" id="CDO95476.1"/>
    </source>
</evidence>
<proteinExistence type="inferred from homology"/>
<dbReference type="GO" id="GO:0005852">
    <property type="term" value="C:eukaryotic translation initiation factor 3 complex"/>
    <property type="evidence" value="ECO:0007669"/>
    <property type="project" value="UniProtKB-UniRule"/>
</dbReference>
<evidence type="ECO:0000256" key="4">
    <source>
        <dbReference type="HAMAP-Rule" id="MF_03002"/>
    </source>
</evidence>
<dbReference type="InterPro" id="IPR008905">
    <property type="entry name" value="EIF3C_N_dom"/>
</dbReference>
<evidence type="ECO:0000256" key="2">
    <source>
        <dbReference type="ARBA" id="ARBA00022540"/>
    </source>
</evidence>
<dbReference type="SUPFAM" id="SSF46785">
    <property type="entry name" value="Winged helix' DNA-binding domain"/>
    <property type="match status" value="1"/>
</dbReference>
<keyword evidence="3 4" id="KW-0648">Protein biosynthesis</keyword>
<comment type="subcellular location">
    <subcellularLocation>
        <location evidence="4">Cytoplasm</location>
    </subcellularLocation>
</comment>
<dbReference type="EMBL" id="CCBQ010000045">
    <property type="protein sequence ID" value="CDO95476.1"/>
    <property type="molecule type" value="Genomic_DNA"/>
</dbReference>
<keyword evidence="1 4" id="KW-0963">Cytoplasm</keyword>
<comment type="function">
    <text evidence="4">Component of the eukaryotic translation initiation factor 3 (eIF-3) complex, which is involved in protein synthesis of a specialized repertoire of mRNAs and, together with other initiation factors, stimulates binding of mRNA and methionyl-tRNAi to the 40S ribosome. The eIF-3 complex specifically targets and initiates translation of a subset of mRNAs involved in cell proliferation.</text>
</comment>
<feature type="compositionally biased region" description="Acidic residues" evidence="5">
    <location>
        <begin position="38"/>
        <end position="50"/>
    </location>
</feature>
<dbReference type="Proteomes" id="UP000031516">
    <property type="component" value="Unassembled WGS sequence"/>
</dbReference>
<dbReference type="Gene3D" id="1.10.10.10">
    <property type="entry name" value="Winged helix-like DNA-binding domain superfamily/Winged helix DNA-binding domain"/>
    <property type="match status" value="1"/>
</dbReference>
<feature type="compositionally biased region" description="Acidic residues" evidence="5">
    <location>
        <begin position="17"/>
        <end position="31"/>
    </location>
</feature>
<sequence length="810" mass="93078">MSQAHLIKLIHLLSQSEEDLLSSSSEEEQLSDDSFFNDSEEEHDNDEDNDSDSKPYGPDWFKKPDFRKGGGSGANKFLKSTNYSSDEDSSDEDDGKKVVKSAKEKLLDEMKSIYQKIDSAEAQQDWESLLSHLETLLKLYTRAQQQNYGTPNIFVKSLARFEDAVSATTQDEIKNKAVARAYNTTRQRVKKLVRENETIVNAFRESPEDFDKEPALDTDLDSRDISATPFSLGGKKNLDLASLANNISELDFFQTLNIIIDSRGKKNTDHTEQIKTTEELLKVAKTPYQKICTYLNLIPIRFDATVSLSYQPLEQWKSSKDNLDSLLEVLEEEIGHYQVSEFAPRNDFIEDEPEANEHGVKEILGSIFSMVERLDDEFNKSLLNIDTRSSEYMERLKDEQSLYNLIIRSQLYFERVTAEENRDRLLARVFNRRLEHIYYKSSRLISIMETVAWKQIREETASLDSSFVHLNESDSADEEYTLKVISELSDFLVKQKSNNVFNFRKGVLYKTYYIALNQEYSQAKKLMLASDIAKYISGSDAGLQILYNRCVIQLGLAAFKAGLINECHQVLNGLCINPHLREILGQQSLQRASANSNVVQGAPVEQLCLPFHQHINLDLIDTVYMTCSLLLDVPHMAAYYSGIKVKRIPVFQKSIRRILESSEKAIFHGPPETLRDHILFAAKSMQKGDYLQSIEYLRKISVWSLLSKSDDIINQLSEKVQIETLKTYIFTYKRFYSKISISKLSKLFDLDVEKVLAIAQSIINDYEVTAKLDENNEYIVFERGEEITKLEEVAIKLVKETKYHSERLRQ</sequence>
<dbReference type="Pfam" id="PF05470">
    <property type="entry name" value="eIF-3c_N"/>
    <property type="match status" value="2"/>
</dbReference>
<gene>
    <name evidence="4" type="primary">NIP1</name>
    <name evidence="7" type="ORF">KLDO_g3714</name>
</gene>
<dbReference type="Pfam" id="PF01399">
    <property type="entry name" value="PCI"/>
    <property type="match status" value="1"/>
</dbReference>
<dbReference type="PROSITE" id="PS50250">
    <property type="entry name" value="PCI"/>
    <property type="match status" value="1"/>
</dbReference>
<feature type="region of interest" description="Disordered" evidence="5">
    <location>
        <begin position="17"/>
        <end position="96"/>
    </location>
</feature>
<comment type="caution">
    <text evidence="7">The sequence shown here is derived from an EMBL/GenBank/DDBJ whole genome shotgun (WGS) entry which is preliminary data.</text>
</comment>
<dbReference type="SMART" id="SM00088">
    <property type="entry name" value="PINT"/>
    <property type="match status" value="1"/>
</dbReference>
<dbReference type="InterPro" id="IPR027516">
    <property type="entry name" value="EIF3C"/>
</dbReference>
<dbReference type="InterPro" id="IPR000717">
    <property type="entry name" value="PCI_dom"/>
</dbReference>
<feature type="domain" description="PCI" evidence="6">
    <location>
        <begin position="611"/>
        <end position="786"/>
    </location>
</feature>
<evidence type="ECO:0000256" key="5">
    <source>
        <dbReference type="SAM" id="MobiDB-lite"/>
    </source>
</evidence>
<evidence type="ECO:0000256" key="3">
    <source>
        <dbReference type="ARBA" id="ARBA00022917"/>
    </source>
</evidence>
<dbReference type="InterPro" id="IPR036388">
    <property type="entry name" value="WH-like_DNA-bd_sf"/>
</dbReference>
<dbReference type="GO" id="GO:0003743">
    <property type="term" value="F:translation initiation factor activity"/>
    <property type="evidence" value="ECO:0007669"/>
    <property type="project" value="UniProtKB-UniRule"/>
</dbReference>
<dbReference type="InterPro" id="IPR036390">
    <property type="entry name" value="WH_DNA-bd_sf"/>
</dbReference>
<organism evidence="7 8">
    <name type="scientific">Kluyveromyces dobzhanskii CBS 2104</name>
    <dbReference type="NCBI Taxonomy" id="1427455"/>
    <lineage>
        <taxon>Eukaryota</taxon>
        <taxon>Fungi</taxon>
        <taxon>Dikarya</taxon>
        <taxon>Ascomycota</taxon>
        <taxon>Saccharomycotina</taxon>
        <taxon>Saccharomycetes</taxon>
        <taxon>Saccharomycetales</taxon>
        <taxon>Saccharomycetaceae</taxon>
        <taxon>Kluyveromyces</taxon>
    </lineage>
</organism>
<reference evidence="7 8" key="1">
    <citation type="submission" date="2014-03" db="EMBL/GenBank/DDBJ databases">
        <title>The genome of Kluyveromyces dobzhanskii.</title>
        <authorList>
            <person name="Nystedt B."/>
            <person name="Astrom S."/>
        </authorList>
    </citation>
    <scope>NUCLEOTIDE SEQUENCE [LARGE SCALE GENOMIC DNA]</scope>
    <source>
        <strain evidence="7 8">CBS 2104</strain>
    </source>
</reference>
<dbReference type="PANTHER" id="PTHR13937:SF0">
    <property type="entry name" value="EUKARYOTIC TRANSLATION INITIATION FACTOR 3 SUBUNIT C-RELATED"/>
    <property type="match status" value="1"/>
</dbReference>
<keyword evidence="2 4" id="KW-0396">Initiation factor</keyword>
<keyword evidence="8" id="KW-1185">Reference proteome</keyword>
<evidence type="ECO:0000256" key="1">
    <source>
        <dbReference type="ARBA" id="ARBA00022490"/>
    </source>
</evidence>
<name>A0A0A8L8R9_9SACH</name>